<proteinExistence type="predicted"/>
<evidence type="ECO:0000313" key="2">
    <source>
        <dbReference type="Proteomes" id="UP000184509"/>
    </source>
</evidence>
<evidence type="ECO:0000313" key="1">
    <source>
        <dbReference type="EMBL" id="SHE97944.1"/>
    </source>
</evidence>
<accession>A0A1M4XWH9</accession>
<dbReference type="Proteomes" id="UP000184509">
    <property type="component" value="Unassembled WGS sequence"/>
</dbReference>
<name>A0A1M4XWH9_9BACE</name>
<reference evidence="2" key="1">
    <citation type="submission" date="2016-11" db="EMBL/GenBank/DDBJ databases">
        <authorList>
            <person name="Varghese N."/>
            <person name="Submissions S."/>
        </authorList>
    </citation>
    <scope>NUCLEOTIDE SEQUENCE [LARGE SCALE GENOMIC DNA]</scope>
    <source>
        <strain evidence="2">DSM 26991</strain>
    </source>
</reference>
<dbReference type="EMBL" id="FQTV01000004">
    <property type="protein sequence ID" value="SHE97944.1"/>
    <property type="molecule type" value="Genomic_DNA"/>
</dbReference>
<dbReference type="AlphaFoldDB" id="A0A1M4XWH9"/>
<keyword evidence="2" id="KW-1185">Reference proteome</keyword>
<sequence>MSEDSQVVKEFLGMNQFKKDVTPILKDLSEKASNSMVRYKII</sequence>
<organism evidence="1 2">
    <name type="scientific">Bacteroides luti</name>
    <dbReference type="NCBI Taxonomy" id="1297750"/>
    <lineage>
        <taxon>Bacteria</taxon>
        <taxon>Pseudomonadati</taxon>
        <taxon>Bacteroidota</taxon>
        <taxon>Bacteroidia</taxon>
        <taxon>Bacteroidales</taxon>
        <taxon>Bacteroidaceae</taxon>
        <taxon>Bacteroides</taxon>
    </lineage>
</organism>
<gene>
    <name evidence="1" type="ORF">SAMN05444405_104153</name>
</gene>
<protein>
    <submittedName>
        <fullName evidence="1">Uncharacterized protein</fullName>
    </submittedName>
</protein>